<proteinExistence type="predicted"/>
<name>A0A5J4IZ70_9FLAO</name>
<accession>A0A5J4IZ70</accession>
<dbReference type="Proteomes" id="UP000326509">
    <property type="component" value="Unassembled WGS sequence"/>
</dbReference>
<organism evidence="2 3">
    <name type="scientific">Patiriisocius marinus</name>
    <dbReference type="NCBI Taxonomy" id="1397112"/>
    <lineage>
        <taxon>Bacteria</taxon>
        <taxon>Pseudomonadati</taxon>
        <taxon>Bacteroidota</taxon>
        <taxon>Flavobacteriia</taxon>
        <taxon>Flavobacteriales</taxon>
        <taxon>Flavobacteriaceae</taxon>
        <taxon>Patiriisocius</taxon>
    </lineage>
</organism>
<dbReference type="EMBL" id="BKCG01000001">
    <property type="protein sequence ID" value="GER58783.1"/>
    <property type="molecule type" value="Genomic_DNA"/>
</dbReference>
<feature type="transmembrane region" description="Helical" evidence="1">
    <location>
        <begin position="6"/>
        <end position="28"/>
    </location>
</feature>
<sequence length="53" mass="5708">MIQGILVFITFIIAVGYVLNKFIIAPIIEKKKVLPNTLDGGKTKCGSSNCGCH</sequence>
<dbReference type="OrthoDB" id="828068at2"/>
<keyword evidence="3" id="KW-1185">Reference proteome</keyword>
<comment type="caution">
    <text evidence="2">The sequence shown here is derived from an EMBL/GenBank/DDBJ whole genome shotgun (WGS) entry which is preliminary data.</text>
</comment>
<evidence type="ECO:0000313" key="2">
    <source>
        <dbReference type="EMBL" id="GER58783.1"/>
    </source>
</evidence>
<reference evidence="2 3" key="1">
    <citation type="submission" date="2019-08" db="EMBL/GenBank/DDBJ databases">
        <title>Draft genome sequence of Ulvibacter marinus type strain NBRC 109484.</title>
        <authorList>
            <person name="Kawano K."/>
            <person name="Ushijima N."/>
            <person name="Kihara M."/>
            <person name="Itoh H."/>
        </authorList>
    </citation>
    <scope>NUCLEOTIDE SEQUENCE [LARGE SCALE GENOMIC DNA]</scope>
    <source>
        <strain evidence="2 3">NBRC 109484</strain>
    </source>
</reference>
<keyword evidence="1" id="KW-0472">Membrane</keyword>
<dbReference type="RefSeq" id="WP_161596064.1">
    <property type="nucleotide sequence ID" value="NZ_BKCG01000001.1"/>
</dbReference>
<evidence type="ECO:0000256" key="1">
    <source>
        <dbReference type="SAM" id="Phobius"/>
    </source>
</evidence>
<keyword evidence="1" id="KW-0812">Transmembrane</keyword>
<gene>
    <name evidence="2" type="ORF">ULMA_08910</name>
</gene>
<protein>
    <submittedName>
        <fullName evidence="2">Uncharacterized protein</fullName>
    </submittedName>
</protein>
<evidence type="ECO:0000313" key="3">
    <source>
        <dbReference type="Proteomes" id="UP000326509"/>
    </source>
</evidence>
<keyword evidence="1" id="KW-1133">Transmembrane helix</keyword>
<dbReference type="AlphaFoldDB" id="A0A5J4IZ70"/>